<dbReference type="EMBL" id="JN882284">
    <property type="protein sequence ID" value="AFC21234.1"/>
    <property type="molecule type" value="Genomic_DNA"/>
</dbReference>
<dbReference type="KEGG" id="vg:13993667"/>
<protein>
    <recommendedName>
        <fullName evidence="1">DUF8033 domain-containing protein</fullName>
    </recommendedName>
</protein>
<accession>K4FAV0</accession>
<keyword evidence="3" id="KW-1185">Reference proteome</keyword>
<sequence>MKVNSLAANQTEITKSNGDQVFVSYSTPVAAIIGGLSYKTDRKYSATTTRHVNAWLGNGGVNAISKPQDFFDNLI</sequence>
<evidence type="ECO:0000313" key="2">
    <source>
        <dbReference type="EMBL" id="AFC21234.1"/>
    </source>
</evidence>
<reference evidence="2 3" key="1">
    <citation type="journal article" date="2012" name="J. Virol.">
        <title>Genome Sequence of Cronobacter sakazakii Myovirus vB_CsaM_GAP31.</title>
        <authorList>
            <person name="Abbasifar R."/>
            <person name="Kropinski A.M."/>
            <person name="Sabour P.M."/>
            <person name="Ackermann H.W."/>
            <person name="Alanis Villa A."/>
            <person name="Abbasifar A."/>
            <person name="Griffiths M.W."/>
        </authorList>
    </citation>
    <scope>NUCLEOTIDE SEQUENCE [LARGE SCALE GENOMIC DNA]</scope>
</reference>
<dbReference type="GeneID" id="13993667"/>
<proteinExistence type="predicted"/>
<dbReference type="InterPro" id="IPR058346">
    <property type="entry name" value="DUF8033"/>
</dbReference>
<dbReference type="Proteomes" id="UP000000458">
    <property type="component" value="Segment"/>
</dbReference>
<name>K4FAV0_9CAUD</name>
<organism evidence="2 3">
    <name type="scientific">Cronobacter phage vB_CsaM_GAP31</name>
    <dbReference type="NCBI Taxonomy" id="1141135"/>
    <lineage>
        <taxon>Viruses</taxon>
        <taxon>Duplodnaviria</taxon>
        <taxon>Heunggongvirae</taxon>
        <taxon>Uroviricota</taxon>
        <taxon>Caudoviricetes</taxon>
        <taxon>Vequintavirinae</taxon>
        <taxon>Seunavirus</taxon>
        <taxon>Seunavirus GAP31</taxon>
    </lineage>
</organism>
<gene>
    <name evidence="2" type="ORF">GAP31_053</name>
</gene>
<evidence type="ECO:0000313" key="3">
    <source>
        <dbReference type="Proteomes" id="UP000000458"/>
    </source>
</evidence>
<dbReference type="RefSeq" id="YP_006986889.1">
    <property type="nucleotide sequence ID" value="NC_019400.1"/>
</dbReference>
<evidence type="ECO:0000259" key="1">
    <source>
        <dbReference type="Pfam" id="PF26096"/>
    </source>
</evidence>
<dbReference type="OrthoDB" id="23395at10239"/>
<feature type="domain" description="DUF8033" evidence="1">
    <location>
        <begin position="1"/>
        <end position="72"/>
    </location>
</feature>
<dbReference type="Pfam" id="PF26096">
    <property type="entry name" value="DUF8033"/>
    <property type="match status" value="1"/>
</dbReference>